<dbReference type="Proteomes" id="UP000031449">
    <property type="component" value="Plasmid unnamed"/>
</dbReference>
<name>A0A0B5ASD8_9BACL</name>
<dbReference type="KEGG" id="jeo:JMA_37130"/>
<dbReference type="EMBL" id="CP009417">
    <property type="protein sequence ID" value="AJD93031.1"/>
    <property type="molecule type" value="Genomic_DNA"/>
</dbReference>
<geneLocation type="plasmid" evidence="2"/>
<proteinExistence type="predicted"/>
<organism evidence="1 2">
    <name type="scientific">Jeotgalibacillus malaysiensis</name>
    <dbReference type="NCBI Taxonomy" id="1508404"/>
    <lineage>
        <taxon>Bacteria</taxon>
        <taxon>Bacillati</taxon>
        <taxon>Bacillota</taxon>
        <taxon>Bacilli</taxon>
        <taxon>Bacillales</taxon>
        <taxon>Caryophanaceae</taxon>
        <taxon>Jeotgalibacillus</taxon>
    </lineage>
</organism>
<evidence type="ECO:0000313" key="1">
    <source>
        <dbReference type="EMBL" id="AJD93031.1"/>
    </source>
</evidence>
<evidence type="ECO:0000313" key="2">
    <source>
        <dbReference type="Proteomes" id="UP000031449"/>
    </source>
</evidence>
<gene>
    <name evidence="1" type="ORF">JMA_37130</name>
</gene>
<dbReference type="HOGENOM" id="CLU_2117713_0_0_9"/>
<protein>
    <submittedName>
        <fullName evidence="1">Uncharacterized protein</fullName>
    </submittedName>
</protein>
<keyword evidence="1" id="KW-0614">Plasmid</keyword>
<accession>A0A0B5ASD8</accession>
<dbReference type="AlphaFoldDB" id="A0A0B5ASD8"/>
<dbReference type="BioCyc" id="JESP1508404:G14D9-12997-MONOMER"/>
<keyword evidence="2" id="KW-1185">Reference proteome</keyword>
<sequence length="114" mass="13683">MVLHREEVKAICNKGVKWAERKARWSRGEQKESYLKLGERFRENLDYFKTIEARFGDFEYIEDALHTYKLKTPFSFKQKNMEALHDLLGDIERQGDMTLCYLNEVEEMIKQEQA</sequence>
<reference evidence="1 2" key="1">
    <citation type="submission" date="2014-08" db="EMBL/GenBank/DDBJ databases">
        <title>Complete genome of a marine bacteria Jeotgalibacillus malaysiensis.</title>
        <authorList>
            <person name="Yaakop A.S."/>
            <person name="Chan K.-G."/>
            <person name="Goh K.M."/>
        </authorList>
    </citation>
    <scope>NUCLEOTIDE SEQUENCE [LARGE SCALE GENOMIC DNA]</scope>
    <source>
        <strain evidence="1 2">D5</strain>
        <plasmid evidence="2">Plasmid</plasmid>
    </source>
</reference>